<accession>A0A1X0DHH4</accession>
<feature type="transmembrane region" description="Helical" evidence="2">
    <location>
        <begin position="286"/>
        <end position="308"/>
    </location>
</feature>
<sequence>MIRMAQPDRLSALSQRVNALTGRTLPRDELVIVVGRAFEHQIDLNDDGQLRALVGGLSSTGLSTEPTGPAAPASTGQQGEPPVSHGQPAHVGYQPGYPQAYPQPGVPARMNPAMVPGHAVMPPPPNRLTRHPAAFIVAGILIVLTTIVSLVHRWAIGYRYGGTYYWHYFGGVGPTSFGVIVVWLLFAVAFALITSNAGATATRTSAAVGTGSALASAAVTLAVGWFIVLPSGLAPLLINGLSVAFAVSVLATGVTGRASFGTFGVVTGAGYSILSVLLSLLPFFGLHAATLILALLSSVFLVLFGIAVSCGRVPVKAVAATP</sequence>
<name>A0A1X0DHH4_9MYCO</name>
<dbReference type="EMBL" id="MVHS01000011">
    <property type="protein sequence ID" value="ORA71834.1"/>
    <property type="molecule type" value="Genomic_DNA"/>
</dbReference>
<evidence type="ECO:0000313" key="4">
    <source>
        <dbReference type="Proteomes" id="UP000192801"/>
    </source>
</evidence>
<dbReference type="Proteomes" id="UP000192801">
    <property type="component" value="Unassembled WGS sequence"/>
</dbReference>
<feature type="transmembrane region" description="Helical" evidence="2">
    <location>
        <begin position="206"/>
        <end position="227"/>
    </location>
</feature>
<organism evidence="3 4">
    <name type="scientific">Mycolicibacterium insubricum</name>
    <dbReference type="NCBI Taxonomy" id="444597"/>
    <lineage>
        <taxon>Bacteria</taxon>
        <taxon>Bacillati</taxon>
        <taxon>Actinomycetota</taxon>
        <taxon>Actinomycetes</taxon>
        <taxon>Mycobacteriales</taxon>
        <taxon>Mycobacteriaceae</taxon>
        <taxon>Mycolicibacterium</taxon>
    </lineage>
</organism>
<evidence type="ECO:0000256" key="2">
    <source>
        <dbReference type="SAM" id="Phobius"/>
    </source>
</evidence>
<protein>
    <submittedName>
        <fullName evidence="3">Uncharacterized protein</fullName>
    </submittedName>
</protein>
<feature type="transmembrane region" description="Helical" evidence="2">
    <location>
        <begin position="260"/>
        <end position="280"/>
    </location>
</feature>
<dbReference type="STRING" id="444597.BST26_07255"/>
<reference evidence="3 4" key="1">
    <citation type="submission" date="2016-12" db="EMBL/GenBank/DDBJ databases">
        <title>The new phylogeny of genus Mycobacterium.</title>
        <authorList>
            <person name="Tortoli E."/>
            <person name="Trovato A."/>
            <person name="Cirillo D.M."/>
        </authorList>
    </citation>
    <scope>NUCLEOTIDE SEQUENCE [LARGE SCALE GENOMIC DNA]</scope>
    <source>
        <strain evidence="3 4">DSM 45130</strain>
    </source>
</reference>
<feature type="transmembrane region" description="Helical" evidence="2">
    <location>
        <begin position="233"/>
        <end position="253"/>
    </location>
</feature>
<evidence type="ECO:0000313" key="3">
    <source>
        <dbReference type="EMBL" id="ORA71834.1"/>
    </source>
</evidence>
<keyword evidence="2" id="KW-0812">Transmembrane</keyword>
<comment type="caution">
    <text evidence="3">The sequence shown here is derived from an EMBL/GenBank/DDBJ whole genome shotgun (WGS) entry which is preliminary data.</text>
</comment>
<keyword evidence="2" id="KW-1133">Transmembrane helix</keyword>
<feature type="compositionally biased region" description="Polar residues" evidence="1">
    <location>
        <begin position="57"/>
        <end position="66"/>
    </location>
</feature>
<gene>
    <name evidence="3" type="ORF">BST26_07255</name>
</gene>
<dbReference type="AlphaFoldDB" id="A0A1X0DHH4"/>
<feature type="transmembrane region" description="Helical" evidence="2">
    <location>
        <begin position="175"/>
        <end position="194"/>
    </location>
</feature>
<keyword evidence="4" id="KW-1185">Reference proteome</keyword>
<feature type="transmembrane region" description="Helical" evidence="2">
    <location>
        <begin position="133"/>
        <end position="155"/>
    </location>
</feature>
<keyword evidence="2" id="KW-0472">Membrane</keyword>
<proteinExistence type="predicted"/>
<evidence type="ECO:0000256" key="1">
    <source>
        <dbReference type="SAM" id="MobiDB-lite"/>
    </source>
</evidence>
<feature type="region of interest" description="Disordered" evidence="1">
    <location>
        <begin position="57"/>
        <end position="91"/>
    </location>
</feature>